<comment type="caution">
    <text evidence="2">The sequence shown here is derived from an EMBL/GenBank/DDBJ whole genome shotgun (WGS) entry which is preliminary data.</text>
</comment>
<dbReference type="PANTHER" id="PTHR30386:SF18">
    <property type="entry name" value="INNER MEMBRANE PROTEIN YIAV-RELATED"/>
    <property type="match status" value="1"/>
</dbReference>
<feature type="transmembrane region" description="Helical" evidence="1">
    <location>
        <begin position="31"/>
        <end position="49"/>
    </location>
</feature>
<organism evidence="2 3">
    <name type="scientific">Colwellia ponticola</name>
    <dbReference type="NCBI Taxonomy" id="2304625"/>
    <lineage>
        <taxon>Bacteria</taxon>
        <taxon>Pseudomonadati</taxon>
        <taxon>Pseudomonadota</taxon>
        <taxon>Gammaproteobacteria</taxon>
        <taxon>Alteromonadales</taxon>
        <taxon>Colwelliaceae</taxon>
        <taxon>Colwellia</taxon>
    </lineage>
</organism>
<dbReference type="OrthoDB" id="286173at2"/>
<dbReference type="RefSeq" id="WP_138622480.1">
    <property type="nucleotide sequence ID" value="NZ_SZVP01000006.1"/>
</dbReference>
<dbReference type="Proteomes" id="UP000307702">
    <property type="component" value="Unassembled WGS sequence"/>
</dbReference>
<keyword evidence="1" id="KW-1133">Transmembrane helix</keyword>
<keyword evidence="3" id="KW-1185">Reference proteome</keyword>
<evidence type="ECO:0000256" key="1">
    <source>
        <dbReference type="SAM" id="Phobius"/>
    </source>
</evidence>
<dbReference type="EMBL" id="SZVP01000006">
    <property type="protein sequence ID" value="TMM45468.1"/>
    <property type="molecule type" value="Genomic_DNA"/>
</dbReference>
<dbReference type="Gene3D" id="2.40.50.100">
    <property type="match status" value="1"/>
</dbReference>
<reference evidence="2 3" key="1">
    <citation type="submission" date="2019-05" db="EMBL/GenBank/DDBJ databases">
        <title>Colwellia ponticola sp. nov., isolated from seawater.</title>
        <authorList>
            <person name="Yoon J.-H."/>
        </authorList>
    </citation>
    <scope>NUCLEOTIDE SEQUENCE [LARGE SCALE GENOMIC DNA]</scope>
    <source>
        <strain evidence="2 3">OISW-25</strain>
    </source>
</reference>
<accession>A0A8H2PMS7</accession>
<dbReference type="InterPro" id="IPR050739">
    <property type="entry name" value="MFP"/>
</dbReference>
<gene>
    <name evidence="2" type="ORF">FCS21_08770</name>
</gene>
<protein>
    <submittedName>
        <fullName evidence="2">HlyD family secretion protein</fullName>
    </submittedName>
</protein>
<evidence type="ECO:0000313" key="3">
    <source>
        <dbReference type="Proteomes" id="UP000307702"/>
    </source>
</evidence>
<proteinExistence type="predicted"/>
<dbReference type="AlphaFoldDB" id="A0A8H2PMS7"/>
<sequence>MDILLIFTYAALCLIVFKVFKIPLNKWTVPSAVLGGIFLIGTLILTMNYNHPYSEATRQYFVSTPVIPAVRGEVISINVQPNTPIDAGHLLFSIDPIPYQNKVDALNAQQVAADLDYQRALELMRKNVGRQRDVDMSKATLDNITAKLHDAEYDLLRTKVRADGKGYITQLMVYPGLYVVPMPIRPAMIFVQQESFTYIGWYRQNSSKRLKPGYEAEIAFDALPGMVFTAEVTAVLPVLAEGEIQAHGTMINLAQSGLTPGRIPVQMKITDARFAQYADSVPGGAYGQSAIYSDHFHHVAIMRKILLRMSSWMSYLFPFH</sequence>
<dbReference type="SUPFAM" id="SSF111369">
    <property type="entry name" value="HlyD-like secretion proteins"/>
    <property type="match status" value="1"/>
</dbReference>
<keyword evidence="1" id="KW-0812">Transmembrane</keyword>
<evidence type="ECO:0000313" key="2">
    <source>
        <dbReference type="EMBL" id="TMM45468.1"/>
    </source>
</evidence>
<dbReference type="PANTHER" id="PTHR30386">
    <property type="entry name" value="MEMBRANE FUSION SUBUNIT OF EMRAB-TOLC MULTIDRUG EFFLUX PUMP"/>
    <property type="match status" value="1"/>
</dbReference>
<keyword evidence="1" id="KW-0472">Membrane</keyword>
<dbReference type="Gene3D" id="1.10.287.470">
    <property type="entry name" value="Helix hairpin bin"/>
    <property type="match status" value="1"/>
</dbReference>
<name>A0A8H2PMS7_9GAMM</name>